<proteinExistence type="predicted"/>
<dbReference type="Gene3D" id="1.20.120.10">
    <property type="entry name" value="Cytochrome c/b562"/>
    <property type="match status" value="1"/>
</dbReference>
<feature type="chain" id="PRO_5046669487" evidence="1">
    <location>
        <begin position="25"/>
        <end position="303"/>
    </location>
</feature>
<reference evidence="2" key="1">
    <citation type="submission" date="2022-08" db="EMBL/GenBank/DDBJ databases">
        <title>Novel Bdellovibrio Species Isolated from Svalbard: Designation Bdellovibrio svalbardensis.</title>
        <authorList>
            <person name="Mitchell R.J."/>
            <person name="Choi S.Y."/>
        </authorList>
    </citation>
    <scope>NUCLEOTIDE SEQUENCE</scope>
    <source>
        <strain evidence="2">PAP01</strain>
    </source>
</reference>
<keyword evidence="1" id="KW-0732">Signal</keyword>
<accession>A0ABT6DJ37</accession>
<dbReference type="RefSeq" id="WP_277578355.1">
    <property type="nucleotide sequence ID" value="NZ_JANRMI010000003.1"/>
</dbReference>
<keyword evidence="3" id="KW-1185">Reference proteome</keyword>
<dbReference type="Proteomes" id="UP001152321">
    <property type="component" value="Unassembled WGS sequence"/>
</dbReference>
<evidence type="ECO:0000313" key="3">
    <source>
        <dbReference type="Proteomes" id="UP001152321"/>
    </source>
</evidence>
<protein>
    <submittedName>
        <fullName evidence="2">Cytochrome b562</fullName>
    </submittedName>
</protein>
<gene>
    <name evidence="2" type="ORF">NWE73_10915</name>
</gene>
<feature type="signal peptide" evidence="1">
    <location>
        <begin position="1"/>
        <end position="24"/>
    </location>
</feature>
<comment type="caution">
    <text evidence="2">The sequence shown here is derived from an EMBL/GenBank/DDBJ whole genome shotgun (WGS) entry which is preliminary data.</text>
</comment>
<sequence>MKSRVFVLAFLVQIFTLLPMESQACPLGAKESTLTVQRVMLNFGKYIGQADHIALLGAKYPNETVTDAQIADAVNKIGLAISCAEAVIANPTGDLLPSKATFLEGDALKEYIEDYVYFMTDFRDAMIHYKASFAALGVTKAADRDWNSLYEESEKLNDLINHAHRKMSDAGSLHSVVAPRMLSMMAATPGGSLKQNMKAAEKNLKAIALTINDSSKNEENAALAYDAAAYFHMTYSQVPESISDLPASRQQEALQGYQAQIRKSVEMCVSLQQALLANDIDTATDILKALSDLKKEGHDEFNH</sequence>
<evidence type="ECO:0000256" key="1">
    <source>
        <dbReference type="SAM" id="SignalP"/>
    </source>
</evidence>
<dbReference type="EMBL" id="JANRMI010000003">
    <property type="protein sequence ID" value="MDG0816878.1"/>
    <property type="molecule type" value="Genomic_DNA"/>
</dbReference>
<evidence type="ECO:0000313" key="2">
    <source>
        <dbReference type="EMBL" id="MDG0816878.1"/>
    </source>
</evidence>
<name>A0ABT6DJ37_9BACT</name>
<organism evidence="2 3">
    <name type="scientific">Bdellovibrio svalbardensis</name>
    <dbReference type="NCBI Taxonomy" id="2972972"/>
    <lineage>
        <taxon>Bacteria</taxon>
        <taxon>Pseudomonadati</taxon>
        <taxon>Bdellovibrionota</taxon>
        <taxon>Bdellovibrionia</taxon>
        <taxon>Bdellovibrionales</taxon>
        <taxon>Pseudobdellovibrionaceae</taxon>
        <taxon>Bdellovibrio</taxon>
    </lineage>
</organism>